<keyword evidence="2" id="KW-0479">Metal-binding</keyword>
<accession>A0A507ZZY1</accession>
<dbReference type="InterPro" id="IPR029035">
    <property type="entry name" value="DHS-like_NAD/FAD-binding_dom"/>
</dbReference>
<dbReference type="AlphaFoldDB" id="A0A507ZZY1"/>
<dbReference type="PROSITE" id="PS50305">
    <property type="entry name" value="SIRTUIN"/>
    <property type="match status" value="1"/>
</dbReference>
<gene>
    <name evidence="4" type="ORF">FK256_11600</name>
</gene>
<name>A0A507ZZY1_9ACTO</name>
<dbReference type="Proteomes" id="UP000319010">
    <property type="component" value="Unassembled WGS sequence"/>
</dbReference>
<keyword evidence="2" id="KW-0862">Zinc</keyword>
<evidence type="ECO:0000313" key="4">
    <source>
        <dbReference type="EMBL" id="TQD42131.1"/>
    </source>
</evidence>
<dbReference type="SUPFAM" id="SSF52467">
    <property type="entry name" value="DHS-like NAD/FAD-binding domain"/>
    <property type="match status" value="1"/>
</dbReference>
<comment type="caution">
    <text evidence="2">Lacks conserved residue(s) required for the propagation of feature annotation.</text>
</comment>
<proteinExistence type="predicted"/>
<evidence type="ECO:0000256" key="2">
    <source>
        <dbReference type="PROSITE-ProRule" id="PRU00236"/>
    </source>
</evidence>
<evidence type="ECO:0000259" key="3">
    <source>
        <dbReference type="PROSITE" id="PS50305"/>
    </source>
</evidence>
<keyword evidence="1" id="KW-0520">NAD</keyword>
<feature type="binding site" evidence="2">
    <location>
        <position position="158"/>
    </location>
    <ligand>
        <name>Zn(2+)</name>
        <dbReference type="ChEBI" id="CHEBI:29105"/>
    </ligand>
</feature>
<dbReference type="Gene3D" id="3.40.50.1220">
    <property type="entry name" value="TPP-binding domain"/>
    <property type="match status" value="1"/>
</dbReference>
<feature type="binding site" evidence="2">
    <location>
        <position position="193"/>
    </location>
    <ligand>
        <name>Zn(2+)</name>
        <dbReference type="ChEBI" id="CHEBI:29105"/>
    </ligand>
</feature>
<sequence>MSSTQSTNRSIALSSVLTAEEPAAIRRLSEAASQADAVVLGAGSGLSAAAGLSYSGPRFTRLFPDFIEEFGLRDMYSSGFYPFPTPEHRWAYWSRHIMANRYNKPILPLYQDLRTILDSLEDTDYFVITTNVDHAFVRNGFDESRLFATQGDYGLWQCSVPCHAGTWSNESAVREMVERQRDLRIPSSLLPVCPRCGEPAAMNLRVDGTFVEDGHWHNAAERYRRFLSKHKSDRVLYLEIGVGWNTPSLIKFPFWQRTYANTSAVFATLNQEPEVPRQIAQRSIAVPGDIAASIEVWKALVQS</sequence>
<dbReference type="GO" id="GO:0046872">
    <property type="term" value="F:metal ion binding"/>
    <property type="evidence" value="ECO:0007669"/>
    <property type="project" value="UniProtKB-KW"/>
</dbReference>
<evidence type="ECO:0000256" key="1">
    <source>
        <dbReference type="ARBA" id="ARBA00023027"/>
    </source>
</evidence>
<organism evidence="4 5">
    <name type="scientific">Actinomyces johnsonii</name>
    <dbReference type="NCBI Taxonomy" id="544581"/>
    <lineage>
        <taxon>Bacteria</taxon>
        <taxon>Bacillati</taxon>
        <taxon>Actinomycetota</taxon>
        <taxon>Actinomycetes</taxon>
        <taxon>Actinomycetales</taxon>
        <taxon>Actinomycetaceae</taxon>
        <taxon>Actinomyces</taxon>
    </lineage>
</organism>
<dbReference type="RefSeq" id="WP_141424851.1">
    <property type="nucleotide sequence ID" value="NZ_JASPFB010000006.1"/>
</dbReference>
<dbReference type="EMBL" id="VICB01000019">
    <property type="protein sequence ID" value="TQD42131.1"/>
    <property type="molecule type" value="Genomic_DNA"/>
</dbReference>
<feature type="binding site" evidence="2">
    <location>
        <position position="196"/>
    </location>
    <ligand>
        <name>Zn(2+)</name>
        <dbReference type="ChEBI" id="CHEBI:29105"/>
    </ligand>
</feature>
<feature type="domain" description="Deacetylase sirtuin-type" evidence="3">
    <location>
        <begin position="18"/>
        <end position="303"/>
    </location>
</feature>
<reference evidence="4 5" key="1">
    <citation type="submission" date="2019-06" db="EMBL/GenBank/DDBJ databases">
        <title>Draft genome sequence of Actinomyces johnsonii CCUG 34287T.</title>
        <authorList>
            <person name="Salva-Serra F."/>
            <person name="Cardew S."/>
            <person name="Moore E."/>
        </authorList>
    </citation>
    <scope>NUCLEOTIDE SEQUENCE [LARGE SCALE GENOMIC DNA]</scope>
    <source>
        <strain evidence="4 5">CCUG 34287</strain>
    </source>
</reference>
<feature type="binding site" evidence="2">
    <location>
        <position position="162"/>
    </location>
    <ligand>
        <name>Zn(2+)</name>
        <dbReference type="ChEBI" id="CHEBI:29105"/>
    </ligand>
</feature>
<evidence type="ECO:0000313" key="5">
    <source>
        <dbReference type="Proteomes" id="UP000319010"/>
    </source>
</evidence>
<comment type="caution">
    <text evidence="4">The sequence shown here is derived from an EMBL/GenBank/DDBJ whole genome shotgun (WGS) entry which is preliminary data.</text>
</comment>
<dbReference type="InterPro" id="IPR026590">
    <property type="entry name" value="Ssirtuin_cat_dom"/>
</dbReference>
<protein>
    <submittedName>
        <fullName evidence="4">Sir2 silent information regulator family NAD-dependent deacetylase</fullName>
    </submittedName>
</protein>